<proteinExistence type="predicted"/>
<name>A0A7G3UMW1_STRT9</name>
<protein>
    <submittedName>
        <fullName evidence="2">Uncharacterized protein</fullName>
    </submittedName>
</protein>
<dbReference type="EMBL" id="CP029159">
    <property type="protein sequence ID" value="QKM71763.1"/>
    <property type="molecule type" value="Genomic_DNA"/>
</dbReference>
<feature type="compositionally biased region" description="Gly residues" evidence="1">
    <location>
        <begin position="122"/>
        <end position="138"/>
    </location>
</feature>
<sequence>MVLRVDAGDEASAEQVERQVRSLYKDLRAFGRYSVARKETPAPEGSMASAGYEIGALVVSGALSAAGLKALSNVLTAYLQRSRARAVKWEFEGNSGEFRALSAKDQSRLVDVVAARIAAGGEPDGGDGGNNGDGGDGGAPDRTAGRN</sequence>
<reference evidence="2 3" key="1">
    <citation type="journal article" date="2012" name="J. Bacteriol.">
        <title>Draft genome of Streptomyces tsukubaensis NRRL 18488, the producer of the clinically important immunosuppressant tacrolimus (FK506).</title>
        <authorList>
            <person name="Barreiro C."/>
            <person name="Prieto C."/>
            <person name="Sola-Landa A."/>
            <person name="Solera E."/>
            <person name="Martinez-Castro M."/>
            <person name="Perez-Redondo R."/>
            <person name="Garcia-Estrada C."/>
            <person name="Aparicio J.F."/>
            <person name="Fernandez-Martinez L.T."/>
            <person name="Santos-Aberturas J."/>
            <person name="Salehi-Najafabadi Z."/>
            <person name="Rodriguez-Garcia A."/>
            <person name="Tauch A."/>
            <person name="Martin J.F."/>
        </authorList>
    </citation>
    <scope>NUCLEOTIDE SEQUENCE [LARGE SCALE GENOMIC DNA]</scope>
    <source>
        <strain evidence="3">DSM 42081 / NBRC 108919 / NRRL 18488 / 9993</strain>
    </source>
</reference>
<dbReference type="Proteomes" id="UP000005940">
    <property type="component" value="Chromosome"/>
</dbReference>
<accession>A0A7G3UMW1</accession>
<feature type="region of interest" description="Disordered" evidence="1">
    <location>
        <begin position="119"/>
        <end position="147"/>
    </location>
</feature>
<gene>
    <name evidence="2" type="ORF">STSU_021320</name>
</gene>
<keyword evidence="3" id="KW-1185">Reference proteome</keyword>
<evidence type="ECO:0000313" key="3">
    <source>
        <dbReference type="Proteomes" id="UP000005940"/>
    </source>
</evidence>
<dbReference type="AlphaFoldDB" id="A0A7G3UMW1"/>
<organism evidence="2 3">
    <name type="scientific">Streptomyces tsukubensis (strain DSM 42081 / NBRC 108919 / NRRL 18488 / 9993)</name>
    <dbReference type="NCBI Taxonomy" id="1114943"/>
    <lineage>
        <taxon>Bacteria</taxon>
        <taxon>Bacillati</taxon>
        <taxon>Actinomycetota</taxon>
        <taxon>Actinomycetes</taxon>
        <taxon>Kitasatosporales</taxon>
        <taxon>Streptomycetaceae</taxon>
        <taxon>Streptomyces</taxon>
    </lineage>
</organism>
<evidence type="ECO:0000313" key="2">
    <source>
        <dbReference type="EMBL" id="QKM71763.1"/>
    </source>
</evidence>
<evidence type="ECO:0000256" key="1">
    <source>
        <dbReference type="SAM" id="MobiDB-lite"/>
    </source>
</evidence>